<proteinExistence type="predicted"/>
<evidence type="ECO:0000256" key="2">
    <source>
        <dbReference type="ARBA" id="ARBA00022692"/>
    </source>
</evidence>
<evidence type="ECO:0000256" key="3">
    <source>
        <dbReference type="ARBA" id="ARBA00022989"/>
    </source>
</evidence>
<feature type="transmembrane region" description="Helical" evidence="6">
    <location>
        <begin position="147"/>
        <end position="170"/>
    </location>
</feature>
<feature type="region of interest" description="Disordered" evidence="5">
    <location>
        <begin position="315"/>
        <end position="342"/>
    </location>
</feature>
<keyword evidence="4 6" id="KW-0472">Membrane</keyword>
<organism evidence="7 8">
    <name type="scientific">Venustampulla echinocandica</name>
    <dbReference type="NCBI Taxonomy" id="2656787"/>
    <lineage>
        <taxon>Eukaryota</taxon>
        <taxon>Fungi</taxon>
        <taxon>Dikarya</taxon>
        <taxon>Ascomycota</taxon>
        <taxon>Pezizomycotina</taxon>
        <taxon>Leotiomycetes</taxon>
        <taxon>Helotiales</taxon>
        <taxon>Pleuroascaceae</taxon>
        <taxon>Venustampulla</taxon>
    </lineage>
</organism>
<reference evidence="7 8" key="1">
    <citation type="journal article" date="2018" name="IMA Fungus">
        <title>IMA Genome-F 9: Draft genome sequence of Annulohypoxylon stygium, Aspergillus mulundensis, Berkeleyomyces basicola (syn. Thielaviopsis basicola), Ceratocystis smalleyi, two Cercospora beticola strains, Coleophoma cylindrospora, Fusarium fracticaudum, Phialophora cf. hyalina, and Morchella septimelata.</title>
        <authorList>
            <person name="Wingfield B.D."/>
            <person name="Bills G.F."/>
            <person name="Dong Y."/>
            <person name="Huang W."/>
            <person name="Nel W.J."/>
            <person name="Swalarsk-Parry B.S."/>
            <person name="Vaghefi N."/>
            <person name="Wilken P.M."/>
            <person name="An Z."/>
            <person name="de Beer Z.W."/>
            <person name="De Vos L."/>
            <person name="Chen L."/>
            <person name="Duong T.A."/>
            <person name="Gao Y."/>
            <person name="Hammerbacher A."/>
            <person name="Kikkert J.R."/>
            <person name="Li Y."/>
            <person name="Li H."/>
            <person name="Li K."/>
            <person name="Li Q."/>
            <person name="Liu X."/>
            <person name="Ma X."/>
            <person name="Naidoo K."/>
            <person name="Pethybridge S.J."/>
            <person name="Sun J."/>
            <person name="Steenkamp E.T."/>
            <person name="van der Nest M.A."/>
            <person name="van Wyk S."/>
            <person name="Wingfield M.J."/>
            <person name="Xiong C."/>
            <person name="Yue Q."/>
            <person name="Zhang X."/>
        </authorList>
    </citation>
    <scope>NUCLEOTIDE SEQUENCE [LARGE SCALE GENOMIC DNA]</scope>
    <source>
        <strain evidence="7 8">BP 5553</strain>
    </source>
</reference>
<feature type="transmembrane region" description="Helical" evidence="6">
    <location>
        <begin position="104"/>
        <end position="126"/>
    </location>
</feature>
<dbReference type="OrthoDB" id="4521223at2759"/>
<keyword evidence="3 6" id="KW-1133">Transmembrane helix</keyword>
<evidence type="ECO:0000256" key="4">
    <source>
        <dbReference type="ARBA" id="ARBA00023136"/>
    </source>
</evidence>
<evidence type="ECO:0000256" key="1">
    <source>
        <dbReference type="ARBA" id="ARBA00004141"/>
    </source>
</evidence>
<evidence type="ECO:0008006" key="9">
    <source>
        <dbReference type="Google" id="ProtNLM"/>
    </source>
</evidence>
<evidence type="ECO:0000256" key="6">
    <source>
        <dbReference type="SAM" id="Phobius"/>
    </source>
</evidence>
<comment type="caution">
    <text evidence="7">The sequence shown here is derived from an EMBL/GenBank/DDBJ whole genome shotgun (WGS) entry which is preliminary data.</text>
</comment>
<comment type="subcellular location">
    <subcellularLocation>
        <location evidence="1">Membrane</location>
        <topology evidence="1">Multi-pass membrane protein</topology>
    </subcellularLocation>
</comment>
<protein>
    <recommendedName>
        <fullName evidence="9">RTA1-domain-containing protein</fullName>
    </recommendedName>
</protein>
<dbReference type="AlphaFoldDB" id="A0A370TUR1"/>
<dbReference type="GO" id="GO:0000324">
    <property type="term" value="C:fungal-type vacuole"/>
    <property type="evidence" value="ECO:0007669"/>
    <property type="project" value="TreeGrafter"/>
</dbReference>
<evidence type="ECO:0000313" key="7">
    <source>
        <dbReference type="EMBL" id="RDL39273.1"/>
    </source>
</evidence>
<gene>
    <name evidence="7" type="ORF">BP5553_03613</name>
</gene>
<feature type="transmembrane region" description="Helical" evidence="6">
    <location>
        <begin position="268"/>
        <end position="287"/>
    </location>
</feature>
<feature type="transmembrane region" description="Helical" evidence="6">
    <location>
        <begin position="71"/>
        <end position="92"/>
    </location>
</feature>
<accession>A0A370TUR1</accession>
<dbReference type="Pfam" id="PF04479">
    <property type="entry name" value="RTA1"/>
    <property type="match status" value="1"/>
</dbReference>
<dbReference type="PANTHER" id="PTHR31465:SF9">
    <property type="entry name" value="SPHINGOID LONG-CHAIN BASE TRANSPORTER RSB1"/>
    <property type="match status" value="1"/>
</dbReference>
<dbReference type="PANTHER" id="PTHR31465">
    <property type="entry name" value="PROTEIN RTA1-RELATED"/>
    <property type="match status" value="1"/>
</dbReference>
<dbReference type="GeneID" id="43596462"/>
<dbReference type="RefSeq" id="XP_031871929.1">
    <property type="nucleotide sequence ID" value="XM_032012236.1"/>
</dbReference>
<dbReference type="Proteomes" id="UP000254866">
    <property type="component" value="Unassembled WGS sequence"/>
</dbReference>
<dbReference type="EMBL" id="NPIC01000002">
    <property type="protein sequence ID" value="RDL39273.1"/>
    <property type="molecule type" value="Genomic_DNA"/>
</dbReference>
<evidence type="ECO:0000256" key="5">
    <source>
        <dbReference type="SAM" id="MobiDB-lite"/>
    </source>
</evidence>
<feature type="transmembrane region" description="Helical" evidence="6">
    <location>
        <begin position="227"/>
        <end position="248"/>
    </location>
</feature>
<dbReference type="STRING" id="2656787.A0A370TUR1"/>
<evidence type="ECO:0000313" key="8">
    <source>
        <dbReference type="Proteomes" id="UP000254866"/>
    </source>
</evidence>
<feature type="transmembrane region" description="Helical" evidence="6">
    <location>
        <begin position="182"/>
        <end position="206"/>
    </location>
</feature>
<dbReference type="GO" id="GO:0005886">
    <property type="term" value="C:plasma membrane"/>
    <property type="evidence" value="ECO:0007669"/>
    <property type="project" value="TreeGrafter"/>
</dbReference>
<name>A0A370TUR1_9HELO</name>
<keyword evidence="2 6" id="KW-0812">Transmembrane</keyword>
<feature type="transmembrane region" description="Helical" evidence="6">
    <location>
        <begin position="44"/>
        <end position="64"/>
    </location>
</feature>
<sequence length="342" mass="37900">MSNLTHDGGPGDRYGNITLFFNPHLCTLDTCDLTLASFLYRPTLPGNAIFAGLFALLFIPQLFFGIKHKTWGYMTAMSFGLIMECVGYIARVMIHNNPFNHDMFLMYLILLTIAPAFLTAAIYLCLARIVTVYGEDCSRFKPRTYTLIFCTCDLISLVLQALGGGIASTANTQSSSDLGKNIMLAGLIFQVVSLVLFAICCGEFAFRVWSGKGSRNPTYTWLTQTGLFKGFLIGLFVSSVTIFARSIYRCAELAGGFDGDLFKNDEALYMIMEPTMIAVACICLTVFHPAVAFKGVWHEANFTFRTKKGALENGRMKMGSTDEDSSVQLPDMRNQYGDSSRY</sequence>
<dbReference type="InterPro" id="IPR007568">
    <property type="entry name" value="RTA1"/>
</dbReference>
<keyword evidence="8" id="KW-1185">Reference proteome</keyword>